<dbReference type="Proteomes" id="UP000549394">
    <property type="component" value="Unassembled WGS sequence"/>
</dbReference>
<evidence type="ECO:0000256" key="1">
    <source>
        <dbReference type="ARBA" id="ARBA00007905"/>
    </source>
</evidence>
<dbReference type="PIRSF" id="PIRSF000097">
    <property type="entry name" value="AKR"/>
    <property type="match status" value="1"/>
</dbReference>
<dbReference type="PRINTS" id="PR00069">
    <property type="entry name" value="ALDKETRDTASE"/>
</dbReference>
<dbReference type="PROSITE" id="PS00063">
    <property type="entry name" value="ALDOKETO_REDUCTASE_3"/>
    <property type="match status" value="1"/>
</dbReference>
<proteinExistence type="inferred from homology"/>
<name>A0A7I8VL39_9ANNE</name>
<dbReference type="SUPFAM" id="SSF51430">
    <property type="entry name" value="NAD(P)-linked oxidoreductase"/>
    <property type="match status" value="1"/>
</dbReference>
<dbReference type="EMBL" id="CAJFCJ010000007">
    <property type="protein sequence ID" value="CAD5116969.1"/>
    <property type="molecule type" value="Genomic_DNA"/>
</dbReference>
<dbReference type="InterPro" id="IPR036812">
    <property type="entry name" value="NAD(P)_OxRdtase_dom_sf"/>
</dbReference>
<evidence type="ECO:0000256" key="6">
    <source>
        <dbReference type="PIRSR" id="PIRSR000097-3"/>
    </source>
</evidence>
<dbReference type="FunFam" id="3.20.20.100:FF:000006">
    <property type="entry name" value="Aldo-keto reductase family 1 member A1"/>
    <property type="match status" value="1"/>
</dbReference>
<evidence type="ECO:0000256" key="2">
    <source>
        <dbReference type="ARBA" id="ARBA00022857"/>
    </source>
</evidence>
<dbReference type="InterPro" id="IPR023210">
    <property type="entry name" value="NADP_OxRdtase_dom"/>
</dbReference>
<feature type="binding site" evidence="5">
    <location>
        <position position="110"/>
    </location>
    <ligand>
        <name>substrate</name>
    </ligand>
</feature>
<dbReference type="PANTHER" id="PTHR11732">
    <property type="entry name" value="ALDO/KETO REDUCTASE"/>
    <property type="match status" value="1"/>
</dbReference>
<comment type="caution">
    <text evidence="8">The sequence shown here is derived from an EMBL/GenBank/DDBJ whole genome shotgun (WGS) entry which is preliminary data.</text>
</comment>
<evidence type="ECO:0000256" key="4">
    <source>
        <dbReference type="PIRSR" id="PIRSR000097-1"/>
    </source>
</evidence>
<dbReference type="InterPro" id="IPR018170">
    <property type="entry name" value="Aldo/ket_reductase_CS"/>
</dbReference>
<evidence type="ECO:0000259" key="7">
    <source>
        <dbReference type="Pfam" id="PF00248"/>
    </source>
</evidence>
<evidence type="ECO:0000313" key="8">
    <source>
        <dbReference type="EMBL" id="CAD5116969.1"/>
    </source>
</evidence>
<dbReference type="GO" id="GO:0016491">
    <property type="term" value="F:oxidoreductase activity"/>
    <property type="evidence" value="ECO:0007669"/>
    <property type="project" value="UniProtKB-KW"/>
</dbReference>
<dbReference type="Gene3D" id="3.20.20.100">
    <property type="entry name" value="NADP-dependent oxidoreductase domain"/>
    <property type="match status" value="1"/>
</dbReference>
<evidence type="ECO:0000256" key="5">
    <source>
        <dbReference type="PIRSR" id="PIRSR000097-2"/>
    </source>
</evidence>
<accession>A0A7I8VL39</accession>
<feature type="site" description="Lowers pKa of active site Tyr" evidence="6">
    <location>
        <position position="77"/>
    </location>
</feature>
<dbReference type="AlphaFoldDB" id="A0A7I8VL39"/>
<organism evidence="8 9">
    <name type="scientific">Dimorphilus gyrociliatus</name>
    <dbReference type="NCBI Taxonomy" id="2664684"/>
    <lineage>
        <taxon>Eukaryota</taxon>
        <taxon>Metazoa</taxon>
        <taxon>Spiralia</taxon>
        <taxon>Lophotrochozoa</taxon>
        <taxon>Annelida</taxon>
        <taxon>Polychaeta</taxon>
        <taxon>Polychaeta incertae sedis</taxon>
        <taxon>Dinophilidae</taxon>
        <taxon>Dimorphilus</taxon>
    </lineage>
</organism>
<dbReference type="OrthoDB" id="416253at2759"/>
<sequence length="323" mass="36865">MAKTLKLLSGEVMPIVGLGTWKSKPGEVENAVKTAIDNNYKLIDCAYAYGNEEEVGRALKEKFQSGLKRQEVFITSKLWNTRHHKEDVIPSLKESLTNLNVDYLDLFLIHWPTAFKQGRENFPKDDEGNLIYDKVCHLETWKQMEECVKLGLTKSIGVSNFNSKQIQNILDNCSIKPANLQIEIHAYFGQKKLVDFCHKNGITVTAYSPLGSPDRPWAGTREEPILLKDPVIEKLGQKYSKTPGQILLKWLAQRNIAVIPKSVTPSRIQQNLNIFDFTISDEDVKIIDSIDKNYRYIAPVVEVNGKIEFRDGKAPDFPFYEEF</sequence>
<reference evidence="8 9" key="1">
    <citation type="submission" date="2020-08" db="EMBL/GenBank/DDBJ databases">
        <authorList>
            <person name="Hejnol A."/>
        </authorList>
    </citation>
    <scope>NUCLEOTIDE SEQUENCE [LARGE SCALE GENOMIC DNA]</scope>
</reference>
<gene>
    <name evidence="8" type="ORF">DGYR_LOCUS5546</name>
</gene>
<keyword evidence="2" id="KW-0521">NADP</keyword>
<keyword evidence="9" id="KW-1185">Reference proteome</keyword>
<dbReference type="Pfam" id="PF00248">
    <property type="entry name" value="Aldo_ket_red"/>
    <property type="match status" value="1"/>
</dbReference>
<evidence type="ECO:0000256" key="3">
    <source>
        <dbReference type="ARBA" id="ARBA00023002"/>
    </source>
</evidence>
<feature type="domain" description="NADP-dependent oxidoreductase" evidence="7">
    <location>
        <begin position="17"/>
        <end position="291"/>
    </location>
</feature>
<evidence type="ECO:0000313" key="9">
    <source>
        <dbReference type="Proteomes" id="UP000549394"/>
    </source>
</evidence>
<feature type="active site" description="Proton donor" evidence="4">
    <location>
        <position position="49"/>
    </location>
</feature>
<protein>
    <submittedName>
        <fullName evidence="8">DgyrCDS5806</fullName>
    </submittedName>
</protein>
<keyword evidence="3" id="KW-0560">Oxidoreductase</keyword>
<dbReference type="PROSITE" id="PS00062">
    <property type="entry name" value="ALDOKETO_REDUCTASE_2"/>
    <property type="match status" value="1"/>
</dbReference>
<comment type="similarity">
    <text evidence="1">Belongs to the aldo/keto reductase family.</text>
</comment>
<dbReference type="InterPro" id="IPR020471">
    <property type="entry name" value="AKR"/>
</dbReference>